<dbReference type="PRINTS" id="PR00926">
    <property type="entry name" value="MITOCARRIER"/>
</dbReference>
<keyword evidence="7" id="KW-0496">Mitochondrion</keyword>
<keyword evidence="5" id="KW-0677">Repeat</keyword>
<accession>A0A1V9ZIQ3</accession>
<comment type="caution">
    <text evidence="11">The sequence shown here is derived from an EMBL/GenBank/DDBJ whole genome shotgun (WGS) entry which is preliminary data.</text>
</comment>
<dbReference type="PANTHER" id="PTHR45788">
    <property type="entry name" value="SUCCINATE/FUMARATE MITOCHONDRIAL TRANSPORTER-RELATED"/>
    <property type="match status" value="1"/>
</dbReference>
<feature type="repeat" description="Solcar" evidence="9">
    <location>
        <begin position="203"/>
        <end position="288"/>
    </location>
</feature>
<organism evidence="11 12">
    <name type="scientific">Achlya hypogyna</name>
    <name type="common">Oomycete</name>
    <name type="synonym">Protoachlya hypogyna</name>
    <dbReference type="NCBI Taxonomy" id="1202772"/>
    <lineage>
        <taxon>Eukaryota</taxon>
        <taxon>Sar</taxon>
        <taxon>Stramenopiles</taxon>
        <taxon>Oomycota</taxon>
        <taxon>Saprolegniomycetes</taxon>
        <taxon>Saprolegniales</taxon>
        <taxon>Achlyaceae</taxon>
        <taxon>Achlya</taxon>
    </lineage>
</organism>
<reference evidence="11 12" key="1">
    <citation type="journal article" date="2014" name="Genome Biol. Evol.">
        <title>The secreted proteins of Achlya hypogyna and Thraustotheca clavata identify the ancestral oomycete secretome and reveal gene acquisitions by horizontal gene transfer.</title>
        <authorList>
            <person name="Misner I."/>
            <person name="Blouin N."/>
            <person name="Leonard G."/>
            <person name="Richards T.A."/>
            <person name="Lane C.E."/>
        </authorList>
    </citation>
    <scope>NUCLEOTIDE SEQUENCE [LARGE SCALE GENOMIC DNA]</scope>
    <source>
        <strain evidence="11 12">ATCC 48635</strain>
    </source>
</reference>
<keyword evidence="8 9" id="KW-0472">Membrane</keyword>
<feature type="repeat" description="Solcar" evidence="9">
    <location>
        <begin position="8"/>
        <end position="94"/>
    </location>
</feature>
<sequence>MAAQSKPTNPMVAVLSGAIAGGIETTATWPMELIKTNLQLGTMKAHYTSMFSGFRYHVAADGVGALYRGLLPVVIGSIPKAGIRFGAYDYLKRQFASKDGTTNALGNLGAGMLAGAIEATVATTPIETVKTKLIDANAGMIQGVRRIIAQEGIGGLYQGLTATIMKQASNQGLRFMWFAEYKARIPALLERRGIVYSELSEAQHAGVSMVGGMTAGIFSTFGNNPFDVLKTKMQGLGGTKYANTWDCAKHIMQREGFRGFYAGTVPRLGRVIPGQGVIFMSYDSITRLVSAYLDEHEIHVAVLAEAKA</sequence>
<evidence type="ECO:0000256" key="2">
    <source>
        <dbReference type="ARBA" id="ARBA00006375"/>
    </source>
</evidence>
<dbReference type="GO" id="GO:0031966">
    <property type="term" value="C:mitochondrial membrane"/>
    <property type="evidence" value="ECO:0007669"/>
    <property type="project" value="UniProtKB-SubCell"/>
</dbReference>
<dbReference type="InterPro" id="IPR023395">
    <property type="entry name" value="MCP_dom_sf"/>
</dbReference>
<feature type="repeat" description="Solcar" evidence="9">
    <location>
        <begin position="102"/>
        <end position="184"/>
    </location>
</feature>
<keyword evidence="12" id="KW-1185">Reference proteome</keyword>
<keyword evidence="6" id="KW-1133">Transmembrane helix</keyword>
<proteinExistence type="inferred from homology"/>
<name>A0A1V9ZIQ3_ACHHY</name>
<dbReference type="InterPro" id="IPR018108">
    <property type="entry name" value="MCP_transmembrane"/>
</dbReference>
<dbReference type="GO" id="GO:0071913">
    <property type="term" value="F:citrate secondary active transmembrane transporter activity"/>
    <property type="evidence" value="ECO:0007669"/>
    <property type="project" value="TreeGrafter"/>
</dbReference>
<protein>
    <submittedName>
        <fullName evidence="11">Tricarboxylate transporter</fullName>
    </submittedName>
</protein>
<dbReference type="Gene3D" id="1.50.40.10">
    <property type="entry name" value="Mitochondrial carrier domain"/>
    <property type="match status" value="1"/>
</dbReference>
<evidence type="ECO:0000256" key="8">
    <source>
        <dbReference type="ARBA" id="ARBA00023136"/>
    </source>
</evidence>
<evidence type="ECO:0000256" key="7">
    <source>
        <dbReference type="ARBA" id="ARBA00023128"/>
    </source>
</evidence>
<dbReference type="Proteomes" id="UP000243579">
    <property type="component" value="Unassembled WGS sequence"/>
</dbReference>
<dbReference type="PANTHER" id="PTHR45788:SF4">
    <property type="entry name" value="TRICARBOXYLATE TRANSPORT PROTEIN, MITOCHONDRIAL"/>
    <property type="match status" value="1"/>
</dbReference>
<evidence type="ECO:0000256" key="6">
    <source>
        <dbReference type="ARBA" id="ARBA00022989"/>
    </source>
</evidence>
<evidence type="ECO:0000256" key="9">
    <source>
        <dbReference type="PROSITE-ProRule" id="PRU00282"/>
    </source>
</evidence>
<dbReference type="GO" id="GO:0006843">
    <property type="term" value="P:mitochondrial citrate transmembrane transport"/>
    <property type="evidence" value="ECO:0007669"/>
    <property type="project" value="TreeGrafter"/>
</dbReference>
<evidence type="ECO:0000313" key="11">
    <source>
        <dbReference type="EMBL" id="OQR97791.1"/>
    </source>
</evidence>
<dbReference type="SUPFAM" id="SSF103506">
    <property type="entry name" value="Mitochondrial carrier"/>
    <property type="match status" value="1"/>
</dbReference>
<dbReference type="STRING" id="1202772.A0A1V9ZIQ3"/>
<dbReference type="OrthoDB" id="44467at2759"/>
<dbReference type="InterPro" id="IPR049563">
    <property type="entry name" value="TXTP-like"/>
</dbReference>
<evidence type="ECO:0000256" key="1">
    <source>
        <dbReference type="ARBA" id="ARBA00004225"/>
    </source>
</evidence>
<dbReference type="InterPro" id="IPR002067">
    <property type="entry name" value="MCP"/>
</dbReference>
<keyword evidence="3 10" id="KW-0813">Transport</keyword>
<evidence type="ECO:0000256" key="5">
    <source>
        <dbReference type="ARBA" id="ARBA00022737"/>
    </source>
</evidence>
<comment type="similarity">
    <text evidence="2 10">Belongs to the mitochondrial carrier (TC 2.A.29) family.</text>
</comment>
<dbReference type="EMBL" id="JNBR01000096">
    <property type="protein sequence ID" value="OQR97791.1"/>
    <property type="molecule type" value="Genomic_DNA"/>
</dbReference>
<evidence type="ECO:0000256" key="4">
    <source>
        <dbReference type="ARBA" id="ARBA00022692"/>
    </source>
</evidence>
<dbReference type="Pfam" id="PF00153">
    <property type="entry name" value="Mito_carr"/>
    <property type="match status" value="3"/>
</dbReference>
<evidence type="ECO:0000313" key="12">
    <source>
        <dbReference type="Proteomes" id="UP000243579"/>
    </source>
</evidence>
<keyword evidence="4 9" id="KW-0812">Transmembrane</keyword>
<comment type="subcellular location">
    <subcellularLocation>
        <location evidence="1">Mitochondrion membrane</location>
        <topology evidence="1">Multi-pass membrane protein</topology>
    </subcellularLocation>
</comment>
<evidence type="ECO:0000256" key="3">
    <source>
        <dbReference type="ARBA" id="ARBA00022448"/>
    </source>
</evidence>
<gene>
    <name evidence="11" type="ORF">ACHHYP_10046</name>
</gene>
<dbReference type="AlphaFoldDB" id="A0A1V9ZIQ3"/>
<evidence type="ECO:0000256" key="10">
    <source>
        <dbReference type="RuleBase" id="RU000488"/>
    </source>
</evidence>
<dbReference type="PROSITE" id="PS50920">
    <property type="entry name" value="SOLCAR"/>
    <property type="match status" value="3"/>
</dbReference>